<dbReference type="HOGENOM" id="CLU_2812594_0_0_1"/>
<reference evidence="1 2" key="1">
    <citation type="journal article" date="2012" name="Eukaryot. Cell">
        <title>Genome sequence of the fungus Glarea lozoyensis: the first genome sequence of a species from the Helotiaceae family.</title>
        <authorList>
            <person name="Youssar L."/>
            <person name="Gruening B.A."/>
            <person name="Erxleben A."/>
            <person name="Guenther S."/>
            <person name="Huettel W."/>
        </authorList>
    </citation>
    <scope>NUCLEOTIDE SEQUENCE [LARGE SCALE GENOMIC DNA]</scope>
    <source>
        <strain evidence="2">ATCC 74030 / MF5533</strain>
    </source>
</reference>
<dbReference type="EMBL" id="AGUE01000170">
    <property type="protein sequence ID" value="EHK97873.1"/>
    <property type="molecule type" value="Genomic_DNA"/>
</dbReference>
<keyword evidence="2" id="KW-1185">Reference proteome</keyword>
<dbReference type="Proteomes" id="UP000005446">
    <property type="component" value="Unassembled WGS sequence"/>
</dbReference>
<dbReference type="AlphaFoldDB" id="H0EUD7"/>
<accession>H0EUD7</accession>
<comment type="caution">
    <text evidence="1">The sequence shown here is derived from an EMBL/GenBank/DDBJ whole genome shotgun (WGS) entry which is preliminary data.</text>
</comment>
<gene>
    <name evidence="1" type="ORF">M7I_6371</name>
</gene>
<proteinExistence type="predicted"/>
<sequence>MILELSILHQKTINVPTTVASTRTFHHLDVDQANHKLYYFHNHIQAYHVTTNYHVEDFNINHINYKL</sequence>
<evidence type="ECO:0000313" key="1">
    <source>
        <dbReference type="EMBL" id="EHK97873.1"/>
    </source>
</evidence>
<dbReference type="InParanoid" id="H0EUD7"/>
<name>H0EUD7_GLAL7</name>
<protein>
    <submittedName>
        <fullName evidence="1">Uncharacterized protein</fullName>
    </submittedName>
</protein>
<evidence type="ECO:0000313" key="2">
    <source>
        <dbReference type="Proteomes" id="UP000005446"/>
    </source>
</evidence>
<organism evidence="1 2">
    <name type="scientific">Glarea lozoyensis (strain ATCC 74030 / MF5533)</name>
    <dbReference type="NCBI Taxonomy" id="1104152"/>
    <lineage>
        <taxon>Eukaryota</taxon>
        <taxon>Fungi</taxon>
        <taxon>Dikarya</taxon>
        <taxon>Ascomycota</taxon>
        <taxon>Pezizomycotina</taxon>
        <taxon>Leotiomycetes</taxon>
        <taxon>Helotiales</taxon>
        <taxon>Helotiaceae</taxon>
        <taxon>Glarea</taxon>
    </lineage>
</organism>